<dbReference type="EMBL" id="VIEB01004599">
    <property type="protein sequence ID" value="TQD69167.1"/>
    <property type="molecule type" value="Genomic_DNA"/>
</dbReference>
<dbReference type="STRING" id="106549.A0A540K4M2"/>
<dbReference type="AlphaFoldDB" id="A0A540K4M2"/>
<comment type="caution">
    <text evidence="1">The sequence shown here is derived from an EMBL/GenBank/DDBJ whole genome shotgun (WGS) entry which is preliminary data.</text>
</comment>
<dbReference type="InterPro" id="IPR029058">
    <property type="entry name" value="AB_hydrolase_fold"/>
</dbReference>
<sequence>MEKYLDAVRDNLKCDVNVFHGKDDELIPVECSYSVQSKIPRARVVVIEKKDHITVVVGRQKAFARELEEIWRNSSSG</sequence>
<dbReference type="Gene3D" id="3.40.50.1820">
    <property type="entry name" value="alpha/beta hydrolase"/>
    <property type="match status" value="1"/>
</dbReference>
<evidence type="ECO:0000313" key="1">
    <source>
        <dbReference type="EMBL" id="TQD69167.1"/>
    </source>
</evidence>
<dbReference type="PANTHER" id="PTHR43689">
    <property type="entry name" value="HYDROLASE"/>
    <property type="match status" value="1"/>
</dbReference>
<dbReference type="SUPFAM" id="SSF53474">
    <property type="entry name" value="alpha/beta-Hydrolases"/>
    <property type="match status" value="1"/>
</dbReference>
<gene>
    <name evidence="1" type="ORF">C1H46_045300</name>
</gene>
<name>A0A540K4M2_MALBA</name>
<dbReference type="PANTHER" id="PTHR43689:SF9">
    <property type="entry name" value="LYSOPHOSPHOLIPASE BODYGUARD 3-RELATED"/>
    <property type="match status" value="1"/>
</dbReference>
<protein>
    <recommendedName>
        <fullName evidence="3">Serine aminopeptidase S33 domain-containing protein</fullName>
    </recommendedName>
</protein>
<accession>A0A540K4M2</accession>
<evidence type="ECO:0000313" key="2">
    <source>
        <dbReference type="Proteomes" id="UP000315295"/>
    </source>
</evidence>
<keyword evidence="2" id="KW-1185">Reference proteome</keyword>
<reference evidence="1 2" key="1">
    <citation type="journal article" date="2019" name="G3 (Bethesda)">
        <title>Sequencing of a Wild Apple (Malus baccata) Genome Unravels the Differences Between Cultivated and Wild Apple Species Regarding Disease Resistance and Cold Tolerance.</title>
        <authorList>
            <person name="Chen X."/>
        </authorList>
    </citation>
    <scope>NUCLEOTIDE SEQUENCE [LARGE SCALE GENOMIC DNA]</scope>
    <source>
        <strain evidence="2">cv. Shandingzi</strain>
        <tissue evidence="1">Leaves</tissue>
    </source>
</reference>
<organism evidence="1 2">
    <name type="scientific">Malus baccata</name>
    <name type="common">Siberian crab apple</name>
    <name type="synonym">Pyrus baccata</name>
    <dbReference type="NCBI Taxonomy" id="106549"/>
    <lineage>
        <taxon>Eukaryota</taxon>
        <taxon>Viridiplantae</taxon>
        <taxon>Streptophyta</taxon>
        <taxon>Embryophyta</taxon>
        <taxon>Tracheophyta</taxon>
        <taxon>Spermatophyta</taxon>
        <taxon>Magnoliopsida</taxon>
        <taxon>eudicotyledons</taxon>
        <taxon>Gunneridae</taxon>
        <taxon>Pentapetalae</taxon>
        <taxon>rosids</taxon>
        <taxon>fabids</taxon>
        <taxon>Rosales</taxon>
        <taxon>Rosaceae</taxon>
        <taxon>Amygdaloideae</taxon>
        <taxon>Maleae</taxon>
        <taxon>Malus</taxon>
    </lineage>
</organism>
<evidence type="ECO:0008006" key="3">
    <source>
        <dbReference type="Google" id="ProtNLM"/>
    </source>
</evidence>
<proteinExistence type="predicted"/>
<dbReference type="Proteomes" id="UP000315295">
    <property type="component" value="Unassembled WGS sequence"/>
</dbReference>